<reference evidence="1 2" key="1">
    <citation type="journal article" date="2017" name="Antonie Van Leeuwenhoek">
        <title>Rhizobium rhizosphaerae sp. nov., a novel species isolated from rice rhizosphere.</title>
        <authorList>
            <person name="Zhao J.J."/>
            <person name="Zhang J."/>
            <person name="Zhang R.J."/>
            <person name="Zhang C.W."/>
            <person name="Yin H.Q."/>
            <person name="Zhang X.X."/>
        </authorList>
    </citation>
    <scope>NUCLEOTIDE SEQUENCE [LARGE SCALE GENOMIC DNA]</scope>
    <source>
        <strain evidence="1 2">E3</strain>
    </source>
</reference>
<evidence type="ECO:0000313" key="1">
    <source>
        <dbReference type="EMBL" id="GAC13289.1"/>
    </source>
</evidence>
<keyword evidence="2" id="KW-1185">Reference proteome</keyword>
<dbReference type="AlphaFoldDB" id="K6WXX5"/>
<protein>
    <submittedName>
        <fullName evidence="1">Uncharacterized protein</fullName>
    </submittedName>
</protein>
<organism evidence="1 2">
    <name type="scientific">Aliiglaciecola lipolytica E3</name>
    <dbReference type="NCBI Taxonomy" id="1127673"/>
    <lineage>
        <taxon>Bacteria</taxon>
        <taxon>Pseudomonadati</taxon>
        <taxon>Pseudomonadota</taxon>
        <taxon>Gammaproteobacteria</taxon>
        <taxon>Alteromonadales</taxon>
        <taxon>Alteromonadaceae</taxon>
        <taxon>Aliiglaciecola</taxon>
    </lineage>
</organism>
<dbReference type="Proteomes" id="UP000006334">
    <property type="component" value="Unassembled WGS sequence"/>
</dbReference>
<name>K6WXX5_9ALTE</name>
<evidence type="ECO:0000313" key="2">
    <source>
        <dbReference type="Proteomes" id="UP000006334"/>
    </source>
</evidence>
<sequence>MLNSPDLVGLFALVKPDDNNFKYEASFYESIIYSNII</sequence>
<accession>K6WXX5</accession>
<gene>
    <name evidence="1" type="ORF">GLIP_0643</name>
</gene>
<comment type="caution">
    <text evidence="1">The sequence shown here is derived from an EMBL/GenBank/DDBJ whole genome shotgun (WGS) entry which is preliminary data.</text>
</comment>
<dbReference type="STRING" id="1127673.GLIP_0643"/>
<proteinExistence type="predicted"/>
<dbReference type="EMBL" id="BAEN01000016">
    <property type="protein sequence ID" value="GAC13289.1"/>
    <property type="molecule type" value="Genomic_DNA"/>
</dbReference>